<name>A0AA39YRN9_9PEZI</name>
<gene>
    <name evidence="3" type="ORF">B0T16DRAFT_59671</name>
</gene>
<evidence type="ECO:0008006" key="5">
    <source>
        <dbReference type="Google" id="ProtNLM"/>
    </source>
</evidence>
<comment type="caution">
    <text evidence="3">The sequence shown here is derived from an EMBL/GenBank/DDBJ whole genome shotgun (WGS) entry which is preliminary data.</text>
</comment>
<protein>
    <recommendedName>
        <fullName evidence="5">Secreted protein</fullName>
    </recommendedName>
</protein>
<keyword evidence="1" id="KW-1133">Transmembrane helix</keyword>
<feature type="transmembrane region" description="Helical" evidence="1">
    <location>
        <begin position="6"/>
        <end position="28"/>
    </location>
</feature>
<dbReference type="EMBL" id="JAULSV010000001">
    <property type="protein sequence ID" value="KAK0657391.1"/>
    <property type="molecule type" value="Genomic_DNA"/>
</dbReference>
<keyword evidence="1" id="KW-0472">Membrane</keyword>
<accession>A0AA39YRN9</accession>
<organism evidence="3 4">
    <name type="scientific">Cercophora newfieldiana</name>
    <dbReference type="NCBI Taxonomy" id="92897"/>
    <lineage>
        <taxon>Eukaryota</taxon>
        <taxon>Fungi</taxon>
        <taxon>Dikarya</taxon>
        <taxon>Ascomycota</taxon>
        <taxon>Pezizomycotina</taxon>
        <taxon>Sordariomycetes</taxon>
        <taxon>Sordariomycetidae</taxon>
        <taxon>Sordariales</taxon>
        <taxon>Lasiosphaeriaceae</taxon>
        <taxon>Cercophora</taxon>
    </lineage>
</organism>
<dbReference type="AlphaFoldDB" id="A0AA39YRN9"/>
<dbReference type="Proteomes" id="UP001174936">
    <property type="component" value="Unassembled WGS sequence"/>
</dbReference>
<proteinExistence type="predicted"/>
<evidence type="ECO:0000256" key="2">
    <source>
        <dbReference type="SAM" id="SignalP"/>
    </source>
</evidence>
<feature type="chain" id="PRO_5041273307" description="Secreted protein" evidence="2">
    <location>
        <begin position="21"/>
        <end position="74"/>
    </location>
</feature>
<evidence type="ECO:0000313" key="4">
    <source>
        <dbReference type="Proteomes" id="UP001174936"/>
    </source>
</evidence>
<evidence type="ECO:0000256" key="1">
    <source>
        <dbReference type="SAM" id="Phobius"/>
    </source>
</evidence>
<evidence type="ECO:0000313" key="3">
    <source>
        <dbReference type="EMBL" id="KAK0657391.1"/>
    </source>
</evidence>
<sequence>MFHVCPYAVVWFVMYVRVFPSVPCAYCLRVASSMPGIRPMSVRRSPCDACVKCKAVANQQTKSQNKTPSLSFPP</sequence>
<keyword evidence="4" id="KW-1185">Reference proteome</keyword>
<feature type="signal peptide" evidence="2">
    <location>
        <begin position="1"/>
        <end position="20"/>
    </location>
</feature>
<keyword evidence="1" id="KW-0812">Transmembrane</keyword>
<reference evidence="3" key="1">
    <citation type="submission" date="2023-06" db="EMBL/GenBank/DDBJ databases">
        <title>Genome-scale phylogeny and comparative genomics of the fungal order Sordariales.</title>
        <authorList>
            <consortium name="Lawrence Berkeley National Laboratory"/>
            <person name="Hensen N."/>
            <person name="Bonometti L."/>
            <person name="Westerberg I."/>
            <person name="Brannstrom I.O."/>
            <person name="Guillou S."/>
            <person name="Cros-Aarteil S."/>
            <person name="Calhoun S."/>
            <person name="Haridas S."/>
            <person name="Kuo A."/>
            <person name="Mondo S."/>
            <person name="Pangilinan J."/>
            <person name="Riley R."/>
            <person name="Labutti K."/>
            <person name="Andreopoulos B."/>
            <person name="Lipzen A."/>
            <person name="Chen C."/>
            <person name="Yanf M."/>
            <person name="Daum C."/>
            <person name="Ng V."/>
            <person name="Clum A."/>
            <person name="Steindorff A."/>
            <person name="Ohm R."/>
            <person name="Martin F."/>
            <person name="Silar P."/>
            <person name="Natvig D."/>
            <person name="Lalanne C."/>
            <person name="Gautier V."/>
            <person name="Ament-Velasquez S.L."/>
            <person name="Kruys A."/>
            <person name="Hutchinson M.I."/>
            <person name="Powell A.J."/>
            <person name="Barry K."/>
            <person name="Miller A.N."/>
            <person name="Grigoriev I.V."/>
            <person name="Debuchy R."/>
            <person name="Gladieux P."/>
            <person name="Thoren M.H."/>
            <person name="Johannesson H."/>
        </authorList>
    </citation>
    <scope>NUCLEOTIDE SEQUENCE</scope>
    <source>
        <strain evidence="3">SMH2532-1</strain>
    </source>
</reference>
<keyword evidence="2" id="KW-0732">Signal</keyword>